<evidence type="ECO:0000313" key="2">
    <source>
        <dbReference type="Proteomes" id="UP000614601"/>
    </source>
</evidence>
<organism evidence="1 2">
    <name type="scientific">Bursaphelenchus okinawaensis</name>
    <dbReference type="NCBI Taxonomy" id="465554"/>
    <lineage>
        <taxon>Eukaryota</taxon>
        <taxon>Metazoa</taxon>
        <taxon>Ecdysozoa</taxon>
        <taxon>Nematoda</taxon>
        <taxon>Chromadorea</taxon>
        <taxon>Rhabditida</taxon>
        <taxon>Tylenchina</taxon>
        <taxon>Tylenchomorpha</taxon>
        <taxon>Aphelenchoidea</taxon>
        <taxon>Aphelenchoididae</taxon>
        <taxon>Bursaphelenchus</taxon>
    </lineage>
</organism>
<gene>
    <name evidence="1" type="ORF">BOKJ2_LOCUS10615</name>
</gene>
<sequence>MSKTFVDFLPNAFMAGIGAFLDSSIDDFFVSVFGAESRWKWNARTSGIVLVASVGSYCAYRICSKYFGNGFVWTLLDSTRLDQIPRADSRLLHPAAEGFFYPRRSGDSEDEPHKKLASLKPIQAESGRKYKISATRSGSPIRILCDGEGLRKRPSKKGLEGISQDASVKKSITTRIAGLGDDLDNIDAKSDLTSISRVVPASIVSNAIYDVDGDLLDDLPDEYPSSQCSVKYTESEAGWEEDSFTHGFSAMNPCFSGSPTPSDISNLSCVKNLKRLLQEKGDVSTSASVVLEKLNTSNMSTISDMEDNCSGLHNIAEMIQSKCSAQNVQYMYESVHLGDASTSFDTIRMAKPKGLYDLTTRPSLSPTPSTFSRRSSIKVRSPLAVSSQNVEKSFQVKPTIVTITDEGDVKNVMTDSCFSRSSFSSNPGVFRRSTMFDSGLSTDFTSEDDRSSIGGCSRANGMSYEGATGNKMTWLDKILEQNTPQSSPKHTPRSVTGSVASINISAPDFEWEDDPTLTVDGTEV</sequence>
<accession>A0A811L3Z4</accession>
<evidence type="ECO:0000313" key="1">
    <source>
        <dbReference type="EMBL" id="CAD5223845.1"/>
    </source>
</evidence>
<dbReference type="EMBL" id="CAJFCW020000005">
    <property type="protein sequence ID" value="CAG9118963.1"/>
    <property type="molecule type" value="Genomic_DNA"/>
</dbReference>
<dbReference type="Proteomes" id="UP000614601">
    <property type="component" value="Unassembled WGS sequence"/>
</dbReference>
<dbReference type="AlphaFoldDB" id="A0A811L3Z4"/>
<name>A0A811L3Z4_9BILA</name>
<reference evidence="1" key="1">
    <citation type="submission" date="2020-09" db="EMBL/GenBank/DDBJ databases">
        <authorList>
            <person name="Kikuchi T."/>
        </authorList>
    </citation>
    <scope>NUCLEOTIDE SEQUENCE</scope>
    <source>
        <strain evidence="1">SH1</strain>
    </source>
</reference>
<dbReference type="EMBL" id="CAJFDH010000005">
    <property type="protein sequence ID" value="CAD5223845.1"/>
    <property type="molecule type" value="Genomic_DNA"/>
</dbReference>
<dbReference type="Proteomes" id="UP000783686">
    <property type="component" value="Unassembled WGS sequence"/>
</dbReference>
<comment type="caution">
    <text evidence="1">The sequence shown here is derived from an EMBL/GenBank/DDBJ whole genome shotgun (WGS) entry which is preliminary data.</text>
</comment>
<proteinExistence type="predicted"/>
<keyword evidence="2" id="KW-1185">Reference proteome</keyword>
<protein>
    <submittedName>
        <fullName evidence="1">Uncharacterized protein</fullName>
    </submittedName>
</protein>
<dbReference type="OrthoDB" id="5835957at2759"/>